<organism evidence="1 2">
    <name type="scientific">Rhizobium paknamense</name>
    <dbReference type="NCBI Taxonomy" id="1206817"/>
    <lineage>
        <taxon>Bacteria</taxon>
        <taxon>Pseudomonadati</taxon>
        <taxon>Pseudomonadota</taxon>
        <taxon>Alphaproteobacteria</taxon>
        <taxon>Hyphomicrobiales</taxon>
        <taxon>Rhizobiaceae</taxon>
        <taxon>Rhizobium/Agrobacterium group</taxon>
        <taxon>Rhizobium</taxon>
    </lineage>
</organism>
<dbReference type="RefSeq" id="WP_307156335.1">
    <property type="nucleotide sequence ID" value="NZ_JAUSWH010000001.1"/>
</dbReference>
<evidence type="ECO:0000313" key="1">
    <source>
        <dbReference type="EMBL" id="MDQ0454134.1"/>
    </source>
</evidence>
<reference evidence="1 2" key="1">
    <citation type="submission" date="2023-07" db="EMBL/GenBank/DDBJ databases">
        <title>Genomic Encyclopedia of Type Strains, Phase IV (KMG-IV): sequencing the most valuable type-strain genomes for metagenomic binning, comparative biology and taxonomic classification.</title>
        <authorList>
            <person name="Goeker M."/>
        </authorList>
    </citation>
    <scope>NUCLEOTIDE SEQUENCE [LARGE SCALE GENOMIC DNA]</scope>
    <source>
        <strain evidence="1 2">DSM 100301</strain>
    </source>
</reference>
<gene>
    <name evidence="1" type="ORF">QO005_000449</name>
</gene>
<dbReference type="Proteomes" id="UP001235269">
    <property type="component" value="Unassembled WGS sequence"/>
</dbReference>
<dbReference type="EMBL" id="JAUSWH010000001">
    <property type="protein sequence ID" value="MDQ0454134.1"/>
    <property type="molecule type" value="Genomic_DNA"/>
</dbReference>
<evidence type="ECO:0000313" key="2">
    <source>
        <dbReference type="Proteomes" id="UP001235269"/>
    </source>
</evidence>
<protein>
    <submittedName>
        <fullName evidence="1">Uncharacterized protein</fullName>
    </submittedName>
</protein>
<comment type="caution">
    <text evidence="1">The sequence shown here is derived from an EMBL/GenBank/DDBJ whole genome shotgun (WGS) entry which is preliminary data.</text>
</comment>
<proteinExistence type="predicted"/>
<sequence>MHRPQDRFRQCRMTGHALTAVPSLMVMCLRFRQARGGLER</sequence>
<keyword evidence="2" id="KW-1185">Reference proteome</keyword>
<name>A0ABU0IA82_9HYPH</name>
<accession>A0ABU0IA82</accession>